<dbReference type="PANTHER" id="PTHR12792:SF0">
    <property type="entry name" value="SEPARIN"/>
    <property type="match status" value="1"/>
</dbReference>
<feature type="domain" description="Peptidase C50" evidence="5">
    <location>
        <begin position="1466"/>
        <end position="1561"/>
    </location>
</feature>
<dbReference type="GO" id="GO:0072686">
    <property type="term" value="C:mitotic spindle"/>
    <property type="evidence" value="ECO:0007669"/>
    <property type="project" value="TreeGrafter"/>
</dbReference>
<evidence type="ECO:0000256" key="3">
    <source>
        <dbReference type="ARBA" id="ARBA00022801"/>
    </source>
</evidence>
<evidence type="ECO:0000313" key="7">
    <source>
        <dbReference type="Proteomes" id="UP000614601"/>
    </source>
</evidence>
<dbReference type="GO" id="GO:0005634">
    <property type="term" value="C:nucleus"/>
    <property type="evidence" value="ECO:0007669"/>
    <property type="project" value="InterPro"/>
</dbReference>
<protein>
    <recommendedName>
        <fullName evidence="2">separase</fullName>
        <ecNumber evidence="2">3.4.22.49</ecNumber>
    </recommendedName>
</protein>
<dbReference type="GO" id="GO:0005737">
    <property type="term" value="C:cytoplasm"/>
    <property type="evidence" value="ECO:0007669"/>
    <property type="project" value="TreeGrafter"/>
</dbReference>
<comment type="caution">
    <text evidence="6">The sequence shown here is derived from an EMBL/GenBank/DDBJ whole genome shotgun (WGS) entry which is preliminary data.</text>
</comment>
<gene>
    <name evidence="6" type="ORF">BOKJ2_LOCUS33</name>
</gene>
<sequence>MPSETATKVFTKASEHNFVKMDDVFYTGIVTQSLNITVNGFGGVGDVIEFDGYYDPFVHNKECRKQNAKWTAAAIANPSDYEKVNALSSANEFVVIGMYTYNGNTYWIDRRSSKNVNYFLQTAEIPQSRYLPNEMYLHYMHDSVVGYFRAKAVGDDYPYNPKRKYLCQQLKQDVFLLNYHSVSISNLLSTEILNFKDICSRKKAETSYYEDYATLDEAIQEALYMSIKDPLRTEFAMISLVTTNGVTTWAEPFANKPVSQDIINQIENYDDIVKQEGTFYYFVHLRYPSIGTIKLDGLTDPWVYNHECQKQNKLGSAAAIGDDDNYDEVMYKNYPDEIFIGMYTYRQKSRWFDTQQAFNVNYMLAAVTNLYGPPPIGDILLYYFSSDGSNAYTLKSIDIFSNGEHTYLCQVLQNRVPEFKTSTVSKGNLESIKVDSTEACGAFSLDSSYFENERAFDHMISEALYGTKDKMRTKAAMIGLVTVDGVTRWSAPFQDKPVDPYIISRIVNYDDIVSQQGTFYYYMATTPSRRTPKSLTPKGNNSVLQRKTVEIANRLVCMRDEAWNLVNLWKEVQQNMLDYFTEQNMVCWGLVEVKHLERTEKHFKKFTNLLSLDNLTEFDRLFKFFMDQYMPAIRVICGDNRETRDTFLETGQLLTSLCLVNGEQYNAIRILLRMVQMDSSYSHVFINMACYVALNLGDVQMYKLIRLKVKQSKDVLVKWLSAMDLWAQSLEKDSYDAGLVKKALKLQYEYSKDCQFTYFLSLATVSLRHVLINESKKPNADMTQTKDTLMHQHCIYDQCFGCVCGNLESVVDSNGFFQLFSKKKDRFFGILDTTFYVYTYIEATKDLIFGMIDAGLMREAESRSIANLGVTISLMSPFRTYEALNLYYYVRSEVTVEHHNLSTVLKWYNALIYPQNDADDQLGDLTEKIAKIQLNCQKYQYHEIPVLPMSRHPRSCKCLNCLIDSYSLNHTYTVMRNELSVAKVMCKGLKGIKPELDLVFDTLLDYYTMERKAAEVELEQKVESYTPLKAFRLTIYIAKGFIKSLKNVKNDDLRNGLIAKVLKLFQRSKDSRNRNILRAPYLLLLHYTRPNPELFPYPWLHPNKPANAVVAMTKDYLSAILFERDGKVFEAYSEMKEYRHLLYREWRYEVATYLAANSLYFTESMAVSVRASIRRKLHRKIEHENLKTNSEETLKPYPLGFINDSNDISNRNANLPDDTTILQLVFDANDILWLVRYNKHQDILFSIPLTYVAGGGSLEVPEAESNTYLRDIRRLLIRADESITDQSSDGKVFWKVRTGLEKEYQELLQRLENAWITPWAPLFKPLSSNTLKNTYFRRAMKDINELCSLSTVAILTTMALMYTTTKKEFMDLAKNLQGRLAPFMSIKLSTTALEKFYSTHAEKVRGIDKNVEQDSFLFLSLPGSMSFLPWEAFTVFEGTLVSRVASIQIFEMLKSRHKTLPKPVDLRQTYYVLNPSGDLKKTEKRLGEVLQVSTWDGVKGIQPQKGQVLDALTNQDVFIYIGHGNGIKYIGSTNALQKSECRAACILMGCSSVEIADEGKGYDGRSVLHEFVVSHCPCLVGCLYTVTDGEIDGVFMELLRYLNEKGRKPSSGAETYRLLLRGVIQARKKCRLKLLTGHAVVCYGIPTRTENPIIEMASEIEKRSKY</sequence>
<evidence type="ECO:0000256" key="2">
    <source>
        <dbReference type="ARBA" id="ARBA00012489"/>
    </source>
</evidence>
<dbReference type="Proteomes" id="UP000783686">
    <property type="component" value="Unassembled WGS sequence"/>
</dbReference>
<evidence type="ECO:0000313" key="6">
    <source>
        <dbReference type="EMBL" id="CAD5205349.1"/>
    </source>
</evidence>
<comment type="catalytic activity">
    <reaction evidence="1">
        <text>All bonds known to be hydrolyzed by this endopeptidase have arginine in P1 and an acidic residue in P4. P6 is often occupied by an acidic residue or by a hydroxy-amino-acid residue, the phosphorylation of which enhances cleavage.</text>
        <dbReference type="EC" id="3.4.22.49"/>
    </reaction>
</comment>
<dbReference type="InterPro" id="IPR005314">
    <property type="entry name" value="Peptidase_C50"/>
</dbReference>
<organism evidence="6 7">
    <name type="scientific">Bursaphelenchus okinawaensis</name>
    <dbReference type="NCBI Taxonomy" id="465554"/>
    <lineage>
        <taxon>Eukaryota</taxon>
        <taxon>Metazoa</taxon>
        <taxon>Ecdysozoa</taxon>
        <taxon>Nematoda</taxon>
        <taxon>Chromadorea</taxon>
        <taxon>Rhabditida</taxon>
        <taxon>Tylenchina</taxon>
        <taxon>Tylenchomorpha</taxon>
        <taxon>Aphelenchoidea</taxon>
        <taxon>Aphelenchoididae</taxon>
        <taxon>Bursaphelenchus</taxon>
    </lineage>
</organism>
<dbReference type="Pfam" id="PF03568">
    <property type="entry name" value="Separin_C"/>
    <property type="match status" value="1"/>
</dbReference>
<dbReference type="Proteomes" id="UP000614601">
    <property type="component" value="Unassembled WGS sequence"/>
</dbReference>
<dbReference type="OrthoDB" id="10255632at2759"/>
<evidence type="ECO:0000259" key="5">
    <source>
        <dbReference type="PROSITE" id="PS51700"/>
    </source>
</evidence>
<dbReference type="GO" id="GO:0006508">
    <property type="term" value="P:proteolysis"/>
    <property type="evidence" value="ECO:0007669"/>
    <property type="project" value="InterPro"/>
</dbReference>
<dbReference type="EMBL" id="CAJFDH010000001">
    <property type="protein sequence ID" value="CAD5205349.1"/>
    <property type="molecule type" value="Genomic_DNA"/>
</dbReference>
<evidence type="ECO:0000256" key="1">
    <source>
        <dbReference type="ARBA" id="ARBA00000451"/>
    </source>
</evidence>
<keyword evidence="3" id="KW-0378">Hydrolase</keyword>
<dbReference type="GO" id="GO:0004197">
    <property type="term" value="F:cysteine-type endopeptidase activity"/>
    <property type="evidence" value="ECO:0007669"/>
    <property type="project" value="InterPro"/>
</dbReference>
<accession>A0A811JPY8</accession>
<dbReference type="PANTHER" id="PTHR12792">
    <property type="entry name" value="EXTRA SPINDLE POLES 1-RELATED"/>
    <property type="match status" value="1"/>
</dbReference>
<evidence type="ECO:0000256" key="4">
    <source>
        <dbReference type="ARBA" id="ARBA00022829"/>
    </source>
</evidence>
<dbReference type="GO" id="GO:0005813">
    <property type="term" value="C:centrosome"/>
    <property type="evidence" value="ECO:0007669"/>
    <property type="project" value="TreeGrafter"/>
</dbReference>
<dbReference type="EMBL" id="CAJFCW020000001">
    <property type="protein sequence ID" value="CAG9076898.1"/>
    <property type="molecule type" value="Genomic_DNA"/>
</dbReference>
<proteinExistence type="predicted"/>
<dbReference type="EC" id="3.4.22.49" evidence="2"/>
<keyword evidence="4" id="KW-0159">Chromosome partition</keyword>
<reference evidence="6" key="1">
    <citation type="submission" date="2020-09" db="EMBL/GenBank/DDBJ databases">
        <authorList>
            <person name="Kikuchi T."/>
        </authorList>
    </citation>
    <scope>NUCLEOTIDE SEQUENCE</scope>
    <source>
        <strain evidence="6">SH1</strain>
    </source>
</reference>
<keyword evidence="7" id="KW-1185">Reference proteome</keyword>
<dbReference type="GO" id="GO:0051307">
    <property type="term" value="P:meiotic chromosome separation"/>
    <property type="evidence" value="ECO:0007669"/>
    <property type="project" value="TreeGrafter"/>
</dbReference>
<name>A0A811JPY8_9BILA</name>
<dbReference type="InterPro" id="IPR030397">
    <property type="entry name" value="SEPARIN_core_dom"/>
</dbReference>
<dbReference type="PROSITE" id="PS51700">
    <property type="entry name" value="SEPARIN"/>
    <property type="match status" value="1"/>
</dbReference>